<dbReference type="EMBL" id="JBHRSV010000001">
    <property type="protein sequence ID" value="MFC2924980.1"/>
    <property type="molecule type" value="Genomic_DNA"/>
</dbReference>
<comment type="caution">
    <text evidence="2">The sequence shown here is derived from an EMBL/GenBank/DDBJ whole genome shotgun (WGS) entry which is preliminary data.</text>
</comment>
<dbReference type="InterPro" id="IPR006528">
    <property type="entry name" value="Phage_head_morphogenesis_dom"/>
</dbReference>
<accession>A0ABV6ZU57</accession>
<dbReference type="Proteomes" id="UP001595379">
    <property type="component" value="Unassembled WGS sequence"/>
</dbReference>
<reference evidence="3" key="1">
    <citation type="journal article" date="2019" name="Int. J. Syst. Evol. Microbiol.">
        <title>The Global Catalogue of Microorganisms (GCM) 10K type strain sequencing project: providing services to taxonomists for standard genome sequencing and annotation.</title>
        <authorList>
            <consortium name="The Broad Institute Genomics Platform"/>
            <consortium name="The Broad Institute Genome Sequencing Center for Infectious Disease"/>
            <person name="Wu L."/>
            <person name="Ma J."/>
        </authorList>
    </citation>
    <scope>NUCLEOTIDE SEQUENCE [LARGE SCALE GENOMIC DNA]</scope>
    <source>
        <strain evidence="3">KCTC 52487</strain>
    </source>
</reference>
<feature type="domain" description="Phage head morphogenesis" evidence="1">
    <location>
        <begin position="218"/>
        <end position="330"/>
    </location>
</feature>
<evidence type="ECO:0000259" key="1">
    <source>
        <dbReference type="Pfam" id="PF04233"/>
    </source>
</evidence>
<evidence type="ECO:0000313" key="3">
    <source>
        <dbReference type="Proteomes" id="UP001595379"/>
    </source>
</evidence>
<proteinExistence type="predicted"/>
<name>A0ABV6ZU57_9PROT</name>
<protein>
    <submittedName>
        <fullName evidence="2">Phage minor head protein</fullName>
    </submittedName>
</protein>
<organism evidence="2 3">
    <name type="scientific">Hyphobacterium vulgare</name>
    <dbReference type="NCBI Taxonomy" id="1736751"/>
    <lineage>
        <taxon>Bacteria</taxon>
        <taxon>Pseudomonadati</taxon>
        <taxon>Pseudomonadota</taxon>
        <taxon>Alphaproteobacteria</taxon>
        <taxon>Maricaulales</taxon>
        <taxon>Maricaulaceae</taxon>
        <taxon>Hyphobacterium</taxon>
    </lineage>
</organism>
<keyword evidence="3" id="KW-1185">Reference proteome</keyword>
<dbReference type="Pfam" id="PF04233">
    <property type="entry name" value="Phage_Mu_F"/>
    <property type="match status" value="1"/>
</dbReference>
<dbReference type="RefSeq" id="WP_343163863.1">
    <property type="nucleotide sequence ID" value="NZ_JBHRSV010000001.1"/>
</dbReference>
<gene>
    <name evidence="2" type="ORF">ACFOOR_02555</name>
</gene>
<evidence type="ECO:0000313" key="2">
    <source>
        <dbReference type="EMBL" id="MFC2924980.1"/>
    </source>
</evidence>
<sequence length="344" mass="38136">MSPRAQARLLDRLERQHGRAVRKAFEKAIRELRGNASVAELARLIAARDTAGVLAAIGVGTAVFRDFETEVSRAFEGAGRAFTAMFPKRLRDPRGIRVQFRFDMRHAGAEAWIRHEAAGRVTRIADDQAAAIRSVLEENLARGVSPRTSATRLVGRIDPQTGRRSGGIIGLSGPQTRYLDNARRYLESGDNRYFGLELRDQRLDDDVRAAFSSGRPIAGELRETALDRYSNRMLRHRGETVSRTETLNALRAGKHEAFVQGAETAGVDARHIEREWDASRDSATRETHKAADGQKVTGDAPFIVGGFQMRYPGDSSLGAPVKEIARCRCHEIHRVDWIGQLADG</sequence>